<keyword evidence="2" id="KW-1185">Reference proteome</keyword>
<reference evidence="1" key="1">
    <citation type="journal article" date="2020" name="Stud. Mycol.">
        <title>101 Dothideomycetes genomes: a test case for predicting lifestyles and emergence of pathogens.</title>
        <authorList>
            <person name="Haridas S."/>
            <person name="Albert R."/>
            <person name="Binder M."/>
            <person name="Bloem J."/>
            <person name="Labutti K."/>
            <person name="Salamov A."/>
            <person name="Andreopoulos B."/>
            <person name="Baker S."/>
            <person name="Barry K."/>
            <person name="Bills G."/>
            <person name="Bluhm B."/>
            <person name="Cannon C."/>
            <person name="Castanera R."/>
            <person name="Culley D."/>
            <person name="Daum C."/>
            <person name="Ezra D."/>
            <person name="Gonzalez J."/>
            <person name="Henrissat B."/>
            <person name="Kuo A."/>
            <person name="Liang C."/>
            <person name="Lipzen A."/>
            <person name="Lutzoni F."/>
            <person name="Magnuson J."/>
            <person name="Mondo S."/>
            <person name="Nolan M."/>
            <person name="Ohm R."/>
            <person name="Pangilinan J."/>
            <person name="Park H.-J."/>
            <person name="Ramirez L."/>
            <person name="Alfaro M."/>
            <person name="Sun H."/>
            <person name="Tritt A."/>
            <person name="Yoshinaga Y."/>
            <person name="Zwiers L.-H."/>
            <person name="Turgeon B."/>
            <person name="Goodwin S."/>
            <person name="Spatafora J."/>
            <person name="Crous P."/>
            <person name="Grigoriev I."/>
        </authorList>
    </citation>
    <scope>NUCLEOTIDE SEQUENCE</scope>
    <source>
        <strain evidence="1">CBS 122368</strain>
    </source>
</reference>
<dbReference type="GeneID" id="54580831"/>
<sequence>MDCQKSRSIVIFVALIDQARTGTGDGTAKQASWPALGLCFPVISKAQMSSRICCKRQTPATVHVQAREIRHTYPHDRSLKCITNKHKTKYFTRRRVLLWKPAAESPL</sequence>
<evidence type="ECO:0000313" key="1">
    <source>
        <dbReference type="EMBL" id="KAF2255982.1"/>
    </source>
</evidence>
<dbReference type="Proteomes" id="UP000800094">
    <property type="component" value="Unassembled WGS sequence"/>
</dbReference>
<dbReference type="EMBL" id="ML987189">
    <property type="protein sequence ID" value="KAF2255982.1"/>
    <property type="molecule type" value="Genomic_DNA"/>
</dbReference>
<protein>
    <submittedName>
        <fullName evidence="1">Uncharacterized protein</fullName>
    </submittedName>
</protein>
<name>A0A6A6J1C4_9PLEO</name>
<gene>
    <name evidence="1" type="ORF">BU26DRAFT_512911</name>
</gene>
<organism evidence="1 2">
    <name type="scientific">Trematosphaeria pertusa</name>
    <dbReference type="NCBI Taxonomy" id="390896"/>
    <lineage>
        <taxon>Eukaryota</taxon>
        <taxon>Fungi</taxon>
        <taxon>Dikarya</taxon>
        <taxon>Ascomycota</taxon>
        <taxon>Pezizomycotina</taxon>
        <taxon>Dothideomycetes</taxon>
        <taxon>Pleosporomycetidae</taxon>
        <taxon>Pleosporales</taxon>
        <taxon>Massarineae</taxon>
        <taxon>Trematosphaeriaceae</taxon>
        <taxon>Trematosphaeria</taxon>
    </lineage>
</organism>
<proteinExistence type="predicted"/>
<feature type="non-terminal residue" evidence="1">
    <location>
        <position position="107"/>
    </location>
</feature>
<accession>A0A6A6J1C4</accession>
<dbReference type="RefSeq" id="XP_033690986.1">
    <property type="nucleotide sequence ID" value="XM_033827501.1"/>
</dbReference>
<dbReference type="AlphaFoldDB" id="A0A6A6J1C4"/>
<evidence type="ECO:0000313" key="2">
    <source>
        <dbReference type="Proteomes" id="UP000800094"/>
    </source>
</evidence>